<sequence>MIRARLAADDVDELHAAAAAVVSALTVIRTSRTVPRRFGDGLTVHLDAECPATAPPPGRASRSDDLHGKQAEDLSYLGPDPG</sequence>
<feature type="compositionally biased region" description="Basic and acidic residues" evidence="1">
    <location>
        <begin position="61"/>
        <end position="72"/>
    </location>
</feature>
<evidence type="ECO:0000313" key="3">
    <source>
        <dbReference type="Proteomes" id="UP000271683"/>
    </source>
</evidence>
<dbReference type="AlphaFoldDB" id="A0A3N1GM41"/>
<dbReference type="RefSeq" id="WP_123678383.1">
    <property type="nucleotide sequence ID" value="NZ_RJKL01000001.1"/>
</dbReference>
<proteinExistence type="predicted"/>
<reference evidence="2 3" key="1">
    <citation type="submission" date="2018-11" db="EMBL/GenBank/DDBJ databases">
        <title>Sequencing the genomes of 1000 actinobacteria strains.</title>
        <authorList>
            <person name="Klenk H.-P."/>
        </authorList>
    </citation>
    <scope>NUCLEOTIDE SEQUENCE [LARGE SCALE GENOMIC DNA]</scope>
    <source>
        <strain evidence="2 3">DSM 43634</strain>
    </source>
</reference>
<name>A0A3N1GM41_9ACTN</name>
<comment type="caution">
    <text evidence="2">The sequence shown here is derived from an EMBL/GenBank/DDBJ whole genome shotgun (WGS) entry which is preliminary data.</text>
</comment>
<evidence type="ECO:0000256" key="1">
    <source>
        <dbReference type="SAM" id="MobiDB-lite"/>
    </source>
</evidence>
<dbReference type="Proteomes" id="UP000271683">
    <property type="component" value="Unassembled WGS sequence"/>
</dbReference>
<feature type="region of interest" description="Disordered" evidence="1">
    <location>
        <begin position="48"/>
        <end position="82"/>
    </location>
</feature>
<protein>
    <submittedName>
        <fullName evidence="2">Uncharacterized protein</fullName>
    </submittedName>
</protein>
<accession>A0A3N1GM41</accession>
<dbReference type="EMBL" id="RJKL01000001">
    <property type="protein sequence ID" value="ROP31300.1"/>
    <property type="molecule type" value="Genomic_DNA"/>
</dbReference>
<gene>
    <name evidence="2" type="ORF">EDD30_4195</name>
</gene>
<organism evidence="2 3">
    <name type="scientific">Couchioplanes caeruleus</name>
    <dbReference type="NCBI Taxonomy" id="56438"/>
    <lineage>
        <taxon>Bacteria</taxon>
        <taxon>Bacillati</taxon>
        <taxon>Actinomycetota</taxon>
        <taxon>Actinomycetes</taxon>
        <taxon>Micromonosporales</taxon>
        <taxon>Micromonosporaceae</taxon>
        <taxon>Couchioplanes</taxon>
    </lineage>
</organism>
<evidence type="ECO:0000313" key="2">
    <source>
        <dbReference type="EMBL" id="ROP31300.1"/>
    </source>
</evidence>